<dbReference type="Proteomes" id="UP000197424">
    <property type="component" value="Chromosome"/>
</dbReference>
<dbReference type="EMBL" id="CP022115">
    <property type="protein sequence ID" value="ASJ25685.1"/>
    <property type="molecule type" value="Genomic_DNA"/>
</dbReference>
<gene>
    <name evidence="1" type="ORF">LHGZ1_2854</name>
</gene>
<protein>
    <submittedName>
        <fullName evidence="1">Uncharacterized protein</fullName>
    </submittedName>
</protein>
<evidence type="ECO:0000313" key="1">
    <source>
        <dbReference type="EMBL" id="ASJ25685.1"/>
    </source>
</evidence>
<reference evidence="2" key="1">
    <citation type="submission" date="2017-06" db="EMBL/GenBank/DDBJ databases">
        <title>Whole genome sequence of Laribacter hongkongensis LHGZ1.</title>
        <authorList>
            <person name="Chen D."/>
            <person name="Wu H."/>
            <person name="Chen J."/>
        </authorList>
    </citation>
    <scope>NUCLEOTIDE SEQUENCE [LARGE SCALE GENOMIC DNA]</scope>
    <source>
        <strain evidence="2">LHGZ1</strain>
    </source>
</reference>
<accession>A0A248LM99</accession>
<sequence>MTASAAQIAFRYRPQDSATGVTRTTAKRLAEVLGVDETQVIHLALHELATKVLPQYEADEGALTKAQLSQIKKSAPKAKGGTVRSSLFEMESA</sequence>
<dbReference type="OrthoDB" id="8908317at2"/>
<dbReference type="RefSeq" id="WP_088861444.1">
    <property type="nucleotide sequence ID" value="NZ_CP022115.1"/>
</dbReference>
<dbReference type="AlphaFoldDB" id="A0A248LM99"/>
<organism evidence="1 2">
    <name type="scientific">Laribacter hongkongensis</name>
    <dbReference type="NCBI Taxonomy" id="168471"/>
    <lineage>
        <taxon>Bacteria</taxon>
        <taxon>Pseudomonadati</taxon>
        <taxon>Pseudomonadota</taxon>
        <taxon>Betaproteobacteria</taxon>
        <taxon>Neisseriales</taxon>
        <taxon>Aquaspirillaceae</taxon>
        <taxon>Laribacter</taxon>
    </lineage>
</organism>
<proteinExistence type="predicted"/>
<evidence type="ECO:0000313" key="2">
    <source>
        <dbReference type="Proteomes" id="UP000197424"/>
    </source>
</evidence>
<name>A0A248LM99_9NEIS</name>